<name>A0A818YUS1_9BILA</name>
<comment type="caution">
    <text evidence="2">The sequence shown here is derived from an EMBL/GenBank/DDBJ whole genome shotgun (WGS) entry which is preliminary data.</text>
</comment>
<accession>A0A818YUS1</accession>
<dbReference type="InterPro" id="IPR053206">
    <property type="entry name" value="Dimeric_xanthone_biosynth"/>
</dbReference>
<sequence>MNSRNAFSTLYQTMVYFHSTHHQQLVSMQQQCKQAKNIGDLRHLASDIRSFCHTLHAHHTIEDQHMFPSIARKMDISHLEDHHKQLSQILIEFEICSKRLQQFTNTPNEDIKNVINDVTLLVNKVSTLVNEHERAEEQVIAPENMKKHFTENEMKQLFNI</sequence>
<dbReference type="Pfam" id="PF01814">
    <property type="entry name" value="Hemerythrin"/>
    <property type="match status" value="1"/>
</dbReference>
<evidence type="ECO:0000313" key="2">
    <source>
        <dbReference type="EMBL" id="CAF3759555.1"/>
    </source>
</evidence>
<dbReference type="Gene3D" id="1.20.120.520">
    <property type="entry name" value="nmb1532 protein domain like"/>
    <property type="match status" value="1"/>
</dbReference>
<dbReference type="InterPro" id="IPR012312">
    <property type="entry name" value="Hemerythrin-like"/>
</dbReference>
<proteinExistence type="predicted"/>
<dbReference type="EMBL" id="CAJOAY010000915">
    <property type="protein sequence ID" value="CAF3759555.1"/>
    <property type="molecule type" value="Genomic_DNA"/>
</dbReference>
<dbReference type="Proteomes" id="UP000663881">
    <property type="component" value="Unassembled WGS sequence"/>
</dbReference>
<feature type="domain" description="Hemerythrin-like" evidence="1">
    <location>
        <begin position="19"/>
        <end position="142"/>
    </location>
</feature>
<organism evidence="2 3">
    <name type="scientific">Adineta steineri</name>
    <dbReference type="NCBI Taxonomy" id="433720"/>
    <lineage>
        <taxon>Eukaryota</taxon>
        <taxon>Metazoa</taxon>
        <taxon>Spiralia</taxon>
        <taxon>Gnathifera</taxon>
        <taxon>Rotifera</taxon>
        <taxon>Eurotatoria</taxon>
        <taxon>Bdelloidea</taxon>
        <taxon>Adinetida</taxon>
        <taxon>Adinetidae</taxon>
        <taxon>Adineta</taxon>
    </lineage>
</organism>
<dbReference type="PANTHER" id="PTHR38048:SF2">
    <property type="entry name" value="HEMERYTHRIN-LIKE DOMAIN-CONTAINING PROTEIN"/>
    <property type="match status" value="1"/>
</dbReference>
<dbReference type="AlphaFoldDB" id="A0A818YUS1"/>
<evidence type="ECO:0000259" key="1">
    <source>
        <dbReference type="Pfam" id="PF01814"/>
    </source>
</evidence>
<evidence type="ECO:0000313" key="3">
    <source>
        <dbReference type="Proteomes" id="UP000663881"/>
    </source>
</evidence>
<gene>
    <name evidence="2" type="ORF">OKA104_LOCUS16166</name>
</gene>
<reference evidence="2" key="1">
    <citation type="submission" date="2021-02" db="EMBL/GenBank/DDBJ databases">
        <authorList>
            <person name="Nowell W R."/>
        </authorList>
    </citation>
    <scope>NUCLEOTIDE SEQUENCE</scope>
</reference>
<protein>
    <recommendedName>
        <fullName evidence="1">Hemerythrin-like domain-containing protein</fullName>
    </recommendedName>
</protein>
<dbReference type="PANTHER" id="PTHR38048">
    <property type="entry name" value="EXPRESSED PROTEIN"/>
    <property type="match status" value="1"/>
</dbReference>